<feature type="compositionally biased region" description="Low complexity" evidence="1">
    <location>
        <begin position="221"/>
        <end position="244"/>
    </location>
</feature>
<dbReference type="Proteomes" id="UP000007494">
    <property type="component" value="Chromosome VIIb"/>
</dbReference>
<feature type="region of interest" description="Disordered" evidence="1">
    <location>
        <begin position="323"/>
        <end position="345"/>
    </location>
</feature>
<dbReference type="InterPro" id="IPR013924">
    <property type="entry name" value="RNase_H2_suC"/>
</dbReference>
<evidence type="ECO:0000313" key="4">
    <source>
        <dbReference type="Proteomes" id="UP000007494"/>
    </source>
</evidence>
<evidence type="ECO:0000256" key="1">
    <source>
        <dbReference type="SAM" id="MobiDB-lite"/>
    </source>
</evidence>
<dbReference type="VEuPathDB" id="ToxoDB:NCLIV_025810"/>
<keyword evidence="4" id="KW-1185">Reference proteome</keyword>
<gene>
    <name evidence="3" type="ORF">BN1204_025810</name>
    <name evidence="2" type="ORF">NCLIV_025810</name>
</gene>
<dbReference type="InParanoid" id="F0VGE9"/>
<dbReference type="Pfam" id="PF08615">
    <property type="entry name" value="RNase_H2_suC"/>
    <property type="match status" value="1"/>
</dbReference>
<feature type="compositionally biased region" description="Basic and acidic residues" evidence="1">
    <location>
        <begin position="278"/>
        <end position="288"/>
    </location>
</feature>
<accession>F0VGE9</accession>
<dbReference type="Gene3D" id="2.40.128.680">
    <property type="match status" value="1"/>
</dbReference>
<organism evidence="2 4">
    <name type="scientific">Neospora caninum (strain Liverpool)</name>
    <dbReference type="NCBI Taxonomy" id="572307"/>
    <lineage>
        <taxon>Eukaryota</taxon>
        <taxon>Sar</taxon>
        <taxon>Alveolata</taxon>
        <taxon>Apicomplexa</taxon>
        <taxon>Conoidasida</taxon>
        <taxon>Coccidia</taxon>
        <taxon>Eucoccidiorida</taxon>
        <taxon>Eimeriorina</taxon>
        <taxon>Sarcocystidae</taxon>
        <taxon>Neospora</taxon>
    </lineage>
</organism>
<dbReference type="EMBL" id="FR823389">
    <property type="protein sequence ID" value="CBZ52793.1"/>
    <property type="molecule type" value="Genomic_DNA"/>
</dbReference>
<sequence length="463" mass="47979">MEATADEGSAGKTAADEGSAGKTAADEGSAGKTAADEGSAGKTAAGEAATLFADSSWWDECSSSAEASSGAFGVSTRSSQRASPSKKRTASRGKCPPPEEDGRESSASGAACSGASAARKRKLSAASTADAETAAAFWAAAASQWRRRQCVVPCSESASVSSRVFGTEVRELPGDDRLGGISTAHVLPCKISFTGDAPVRRHFRPQVAYAVPDEDEAQTPEAHAPAEGGEAGNEGSATASASGAEDSRDTENVPPVSQSKGTLGPDCAASPAASLRTKKTDTARDAEKAAVQTPALSDTAPVVLEALLHGRLLRGLSLPLSRVSFGSKTRGKPEGQTSSSKDASNEKGWFLTEGCEGYVVAVAQRQEPDEGVEIEDDACEDAPAMRKEHAKADALKAADKTPPFAPRKELVPLGALSHLCYWQQDALPSPTDDMVQLLAFMRLVTAMHDWRDEMPSPEEKPGA</sequence>
<dbReference type="GeneID" id="13442665"/>
<dbReference type="EMBL" id="LN714482">
    <property type="protein sequence ID" value="CEL66775.1"/>
    <property type="molecule type" value="Genomic_DNA"/>
</dbReference>
<dbReference type="RefSeq" id="XP_003882825.1">
    <property type="nucleotide sequence ID" value="XM_003882776.1"/>
</dbReference>
<reference evidence="2" key="1">
    <citation type="submission" date="2011-02" db="EMBL/GenBank/DDBJ databases">
        <authorList>
            <person name="Aslett M."/>
        </authorList>
    </citation>
    <scope>NUCLEOTIDE SEQUENCE</scope>
    <source>
        <strain evidence="2">Liverpool</strain>
    </source>
</reference>
<dbReference type="OMA" id="PCKISFT"/>
<evidence type="ECO:0000313" key="2">
    <source>
        <dbReference type="EMBL" id="CBZ52793.1"/>
    </source>
</evidence>
<dbReference type="GO" id="GO:0006401">
    <property type="term" value="P:RNA catabolic process"/>
    <property type="evidence" value="ECO:0007669"/>
    <property type="project" value="InterPro"/>
</dbReference>
<reference evidence="3" key="4">
    <citation type="journal article" date="2015" name="PLoS ONE">
        <title>Comprehensive Evaluation of Toxoplasma gondii VEG and Neospora caninum LIV Genomes with Tachyzoite Stage Transcriptome and Proteome Defines Novel Transcript Features.</title>
        <authorList>
            <person name="Ramaprasad A."/>
            <person name="Mourier T."/>
            <person name="Naeem R."/>
            <person name="Malas T.B."/>
            <person name="Moussa E."/>
            <person name="Panigrahi A."/>
            <person name="Vermont S.J."/>
            <person name="Otto T.D."/>
            <person name="Wastling J."/>
            <person name="Pain A."/>
        </authorList>
    </citation>
    <scope>NUCLEOTIDE SEQUENCE</scope>
    <source>
        <strain evidence="3">Liverpool</strain>
    </source>
</reference>
<name>F0VGE9_NEOCL</name>
<feature type="region of interest" description="Disordered" evidence="1">
    <location>
        <begin position="213"/>
        <end position="293"/>
    </location>
</feature>
<feature type="region of interest" description="Disordered" evidence="1">
    <location>
        <begin position="67"/>
        <end position="110"/>
    </location>
</feature>
<evidence type="ECO:0000313" key="3">
    <source>
        <dbReference type="EMBL" id="CEL66775.1"/>
    </source>
</evidence>
<proteinExistence type="predicted"/>
<dbReference type="GO" id="GO:0032299">
    <property type="term" value="C:ribonuclease H2 complex"/>
    <property type="evidence" value="ECO:0007669"/>
    <property type="project" value="InterPro"/>
</dbReference>
<protein>
    <submittedName>
        <fullName evidence="3">Ribonuclease H1/H2 small subunit protein</fullName>
    </submittedName>
</protein>
<dbReference type="OrthoDB" id="333632at2759"/>
<dbReference type="AlphaFoldDB" id="F0VGE9"/>
<reference evidence="2" key="2">
    <citation type="submission" date="2011-03" db="EMBL/GenBank/DDBJ databases">
        <title>Comparative genomics and transcriptomics of Neospora caninum and Toxoplasma gondii.</title>
        <authorList>
            <person name="Reid A.J."/>
            <person name="Sohal A."/>
            <person name="Harris D."/>
            <person name="Quail M."/>
            <person name="Sanders M."/>
            <person name="Berriman M."/>
            <person name="Wastling J.M."/>
            <person name="Pain A."/>
        </authorList>
    </citation>
    <scope>NUCLEOTIDE SEQUENCE</scope>
    <source>
        <strain evidence="2">Liverpool</strain>
    </source>
</reference>
<reference evidence="4" key="3">
    <citation type="journal article" date="2012" name="PLoS Pathog.">
        <title>Comparative genomics of the apicomplexan parasites Toxoplasma gondii and Neospora caninum: Coccidia differing in host range and transmission strategy.</title>
        <authorList>
            <person name="Reid A.J."/>
            <person name="Vermont S.J."/>
            <person name="Cotton J.A."/>
            <person name="Harris D."/>
            <person name="Hill-Cawthorne G.A."/>
            <person name="Konen-Waisman S."/>
            <person name="Latham S.M."/>
            <person name="Mourier T."/>
            <person name="Norton R."/>
            <person name="Quail M.A."/>
            <person name="Sanders M."/>
            <person name="Shanmugam D."/>
            <person name="Sohal A."/>
            <person name="Wasmuth J.D."/>
            <person name="Brunk B."/>
            <person name="Grigg M.E."/>
            <person name="Howard J.C."/>
            <person name="Parkinson J."/>
            <person name="Roos D.S."/>
            <person name="Trees A.J."/>
            <person name="Berriman M."/>
            <person name="Pain A."/>
            <person name="Wastling J.M."/>
        </authorList>
    </citation>
    <scope>NUCLEOTIDE SEQUENCE [LARGE SCALE GENOMIC DNA]</scope>
    <source>
        <strain evidence="4">Liverpool</strain>
    </source>
</reference>
<dbReference type="eggNOG" id="ENOG502QY7H">
    <property type="taxonomic scope" value="Eukaryota"/>
</dbReference>
<feature type="region of interest" description="Disordered" evidence="1">
    <location>
        <begin position="1"/>
        <end position="45"/>
    </location>
</feature>